<dbReference type="InterPro" id="IPR002347">
    <property type="entry name" value="SDR_fam"/>
</dbReference>
<dbReference type="Pfam" id="PF15018">
    <property type="entry name" value="InaF-motif"/>
    <property type="match status" value="1"/>
</dbReference>
<sequence>MKFLVVSASLLLLFLLSEAKECEDLRSCTACTKSEGVDGIRCDWCTQTNSCTKRLSRSCPKKFRVGAIPYNCPVEPPVDVRYNETFVKQFAFPLIALAPETSHTRLERILKCSLEGIQLIGSYHVSCNSRGSSDSTCFGFTAVLPSQKAIVISFRGSVGIPQLMSQARDFAGTPTADFAPTGGRVMSYYKLAFLSVWGAGMSADVHKLSKKFPDYEVWSLGLSLGGAIASLASTQVVSEGIVPSRRIKLITLGQPRVGNVEWAEAHDRMVPYSFRIISAKDPIPAVGKGRAHHHRYEVWYPNGMKDGNEYRISTLAEDRSGFLSAAHHDAYDHLFYYGHDLTTYYRDFRYVLMSMNNNTFYYAGRLRSRSKQPVYTSDKRAKFTQRENKKWIRFGTVVGYIFFVSLPAVALSIYYVHIWDPGYIQRVPPPGDQINASKPPYPDLSPKPRVRRGNDSSLPTPLEKLHPHTLPTDSSESSCNCQCPSPPKVPDLNLLLSHGKRTSAEEEMPLDLEGKSIVLVTGATGPLGKAFAHKFAEALSQESCLVLSSRSRSRLGDLKDELEHAGAKCHIGLLEWDLKNPSSKQFKSDLEEVTHSAISYAGMQIRLKSSKYTNAIVVHNAATIGNMQHDMLEVGRHEKDLMESFAVNVVAPAAITSSFFEVFNNASKKIVVNMTAPSADNAYPSFGYTSMAKSSRKMGFDVLTKEHPEIKVLHFNPVAVDSPSLRHIRDHSHDKEVRDTFKSIYDEQKTYSAEHVADALVGILGQVDFESGEVIGANEVQVA</sequence>
<dbReference type="CDD" id="cd00519">
    <property type="entry name" value="Lipase_3"/>
    <property type="match status" value="1"/>
</dbReference>
<dbReference type="Gene3D" id="3.40.50.720">
    <property type="entry name" value="NAD(P)-binding Rossmann-like Domain"/>
    <property type="match status" value="1"/>
</dbReference>
<proteinExistence type="predicted"/>
<dbReference type="Gene3D" id="3.40.50.1820">
    <property type="entry name" value="alpha/beta hydrolase"/>
    <property type="match status" value="1"/>
</dbReference>
<organism evidence="5 6">
    <name type="scientific">Steinernema hermaphroditum</name>
    <dbReference type="NCBI Taxonomy" id="289476"/>
    <lineage>
        <taxon>Eukaryota</taxon>
        <taxon>Metazoa</taxon>
        <taxon>Ecdysozoa</taxon>
        <taxon>Nematoda</taxon>
        <taxon>Chromadorea</taxon>
        <taxon>Rhabditida</taxon>
        <taxon>Tylenchina</taxon>
        <taxon>Panagrolaimomorpha</taxon>
        <taxon>Strongyloidoidea</taxon>
        <taxon>Steinernematidae</taxon>
        <taxon>Steinernema</taxon>
    </lineage>
</organism>
<dbReference type="Pfam" id="PF01764">
    <property type="entry name" value="Lipase_3"/>
    <property type="match status" value="1"/>
</dbReference>
<evidence type="ECO:0000256" key="1">
    <source>
        <dbReference type="SAM" id="MobiDB-lite"/>
    </source>
</evidence>
<dbReference type="InterPro" id="IPR029058">
    <property type="entry name" value="AB_hydrolase_fold"/>
</dbReference>
<dbReference type="SUPFAM" id="SSF51735">
    <property type="entry name" value="NAD(P)-binding Rossmann-fold domains"/>
    <property type="match status" value="1"/>
</dbReference>
<dbReference type="InterPro" id="IPR029162">
    <property type="entry name" value="InaF-motif"/>
</dbReference>
<evidence type="ECO:0000313" key="5">
    <source>
        <dbReference type="EMBL" id="KAK0411832.1"/>
    </source>
</evidence>
<keyword evidence="6" id="KW-1185">Reference proteome</keyword>
<dbReference type="SUPFAM" id="SSF53474">
    <property type="entry name" value="alpha/beta-Hydrolases"/>
    <property type="match status" value="1"/>
</dbReference>
<protein>
    <recommendedName>
        <fullName evidence="4">Fungal lipase-type domain-containing protein</fullName>
    </recommendedName>
</protein>
<comment type="caution">
    <text evidence="5">The sequence shown here is derived from an EMBL/GenBank/DDBJ whole genome shotgun (WGS) entry which is preliminary data.</text>
</comment>
<dbReference type="Pfam" id="PF00106">
    <property type="entry name" value="adh_short"/>
    <property type="match status" value="1"/>
</dbReference>
<dbReference type="GO" id="GO:0006629">
    <property type="term" value="P:lipid metabolic process"/>
    <property type="evidence" value="ECO:0007669"/>
    <property type="project" value="InterPro"/>
</dbReference>
<gene>
    <name evidence="5" type="ORF">QR680_005867</name>
</gene>
<dbReference type="PANTHER" id="PTHR45908">
    <property type="entry name" value="PROTEIN CBG11750-RELATED"/>
    <property type="match status" value="1"/>
</dbReference>
<feature type="chain" id="PRO_5041224573" description="Fungal lipase-type domain-containing protein" evidence="3">
    <location>
        <begin position="20"/>
        <end position="783"/>
    </location>
</feature>
<evidence type="ECO:0000313" key="6">
    <source>
        <dbReference type="Proteomes" id="UP001175271"/>
    </source>
</evidence>
<dbReference type="InterPro" id="IPR036291">
    <property type="entry name" value="NAD(P)-bd_dom_sf"/>
</dbReference>
<dbReference type="PANTHER" id="PTHR45908:SF18">
    <property type="entry name" value="FUNGAL LIPASE-LIKE DOMAIN-CONTAINING PROTEIN"/>
    <property type="match status" value="1"/>
</dbReference>
<feature type="signal peptide" evidence="3">
    <location>
        <begin position="1"/>
        <end position="19"/>
    </location>
</feature>
<keyword evidence="2" id="KW-1133">Transmembrane helix</keyword>
<dbReference type="EMBL" id="JAUCMV010000003">
    <property type="protein sequence ID" value="KAK0411832.1"/>
    <property type="molecule type" value="Genomic_DNA"/>
</dbReference>
<accession>A0AA39HTN6</accession>
<dbReference type="InterPro" id="IPR002921">
    <property type="entry name" value="Fungal_lipase-type"/>
</dbReference>
<keyword evidence="2" id="KW-0472">Membrane</keyword>
<evidence type="ECO:0000259" key="4">
    <source>
        <dbReference type="Pfam" id="PF01764"/>
    </source>
</evidence>
<keyword evidence="2" id="KW-0812">Transmembrane</keyword>
<evidence type="ECO:0000256" key="3">
    <source>
        <dbReference type="SAM" id="SignalP"/>
    </source>
</evidence>
<dbReference type="AlphaFoldDB" id="A0AA39HTN6"/>
<feature type="region of interest" description="Disordered" evidence="1">
    <location>
        <begin position="430"/>
        <end position="482"/>
    </location>
</feature>
<keyword evidence="3" id="KW-0732">Signal</keyword>
<feature type="transmembrane region" description="Helical" evidence="2">
    <location>
        <begin position="391"/>
        <end position="416"/>
    </location>
</feature>
<evidence type="ECO:0000256" key="2">
    <source>
        <dbReference type="SAM" id="Phobius"/>
    </source>
</evidence>
<reference evidence="5" key="1">
    <citation type="submission" date="2023-06" db="EMBL/GenBank/DDBJ databases">
        <title>Genomic analysis of the entomopathogenic nematode Steinernema hermaphroditum.</title>
        <authorList>
            <person name="Schwarz E.M."/>
            <person name="Heppert J.K."/>
            <person name="Baniya A."/>
            <person name="Schwartz H.T."/>
            <person name="Tan C.-H."/>
            <person name="Antoshechkin I."/>
            <person name="Sternberg P.W."/>
            <person name="Goodrich-Blair H."/>
            <person name="Dillman A.R."/>
        </authorList>
    </citation>
    <scope>NUCLEOTIDE SEQUENCE</scope>
    <source>
        <strain evidence="5">PS9179</strain>
        <tissue evidence="5">Whole animal</tissue>
    </source>
</reference>
<name>A0AA39HTN6_9BILA</name>
<dbReference type="Proteomes" id="UP001175271">
    <property type="component" value="Unassembled WGS sequence"/>
</dbReference>
<feature type="domain" description="Fungal lipase-type" evidence="4">
    <location>
        <begin position="151"/>
        <end position="286"/>
    </location>
</feature>